<dbReference type="EMBL" id="MOMC01000086">
    <property type="protein sequence ID" value="ONH23429.1"/>
    <property type="molecule type" value="Genomic_DNA"/>
</dbReference>
<organism evidence="2 3">
    <name type="scientific">Pseudofrankia asymbiotica</name>
    <dbReference type="NCBI Taxonomy" id="1834516"/>
    <lineage>
        <taxon>Bacteria</taxon>
        <taxon>Bacillati</taxon>
        <taxon>Actinomycetota</taxon>
        <taxon>Actinomycetes</taxon>
        <taxon>Frankiales</taxon>
        <taxon>Frankiaceae</taxon>
        <taxon>Pseudofrankia</taxon>
    </lineage>
</organism>
<dbReference type="AlphaFoldDB" id="A0A1V2I1S4"/>
<reference evidence="3" key="1">
    <citation type="submission" date="2016-10" db="EMBL/GenBank/DDBJ databases">
        <title>Frankia sp. NRRL B-16386 Genome sequencing.</title>
        <authorList>
            <person name="Ghodhbane-Gtari F."/>
            <person name="Swanson E."/>
            <person name="Gueddou A."/>
            <person name="Hezbri K."/>
            <person name="Ktari K."/>
            <person name="Nouioui I."/>
            <person name="Morris K."/>
            <person name="Simpson S."/>
            <person name="Abebe-Akele F."/>
            <person name="Thomas K."/>
            <person name="Gtari M."/>
            <person name="Tisa L.S."/>
        </authorList>
    </citation>
    <scope>NUCLEOTIDE SEQUENCE [LARGE SCALE GENOMIC DNA]</scope>
    <source>
        <strain evidence="3">NRRL B-16386</strain>
    </source>
</reference>
<evidence type="ECO:0000313" key="2">
    <source>
        <dbReference type="EMBL" id="ONH23429.1"/>
    </source>
</evidence>
<keyword evidence="3" id="KW-1185">Reference proteome</keyword>
<sequence>MSLEAPAPAAGPGLAGLDGPCPACASASVDEDGYCLSCGLRQGSARSGDHLEVDLGRLAGVSDRGLVHRDNEDAMGLRLVAWPDPASADGTGTAVVAVVCDGVSTVPGSGPAAGTAARTATDLLAEWLTAANPHAPAVAGGLRVATERAQRAMGAAPPGDPAPSCTFAAAVVTGTDVTVGWLGDSRVYLLGADGGMLRLTADDTLAAEAVRAGLIPPEAADTAPGAHTITRWLSPDRGEARPRIAVVPVTGPARIVVCTDGLWNYASGVTELAAHVAALPPGASALAVARHLTTVALRAGGRDNITVVVIDMPGRG</sequence>
<dbReference type="OrthoDB" id="9801841at2"/>
<dbReference type="SUPFAM" id="SSF81606">
    <property type="entry name" value="PP2C-like"/>
    <property type="match status" value="1"/>
</dbReference>
<dbReference type="InterPro" id="IPR001932">
    <property type="entry name" value="PPM-type_phosphatase-like_dom"/>
</dbReference>
<dbReference type="Pfam" id="PF13672">
    <property type="entry name" value="PP2C_2"/>
    <property type="match status" value="1"/>
</dbReference>
<dbReference type="SMART" id="SM00332">
    <property type="entry name" value="PP2Cc"/>
    <property type="match status" value="1"/>
</dbReference>
<comment type="caution">
    <text evidence="2">The sequence shown here is derived from an EMBL/GenBank/DDBJ whole genome shotgun (WGS) entry which is preliminary data.</text>
</comment>
<proteinExistence type="predicted"/>
<dbReference type="PROSITE" id="PS51746">
    <property type="entry name" value="PPM_2"/>
    <property type="match status" value="1"/>
</dbReference>
<dbReference type="Gene3D" id="3.60.40.10">
    <property type="entry name" value="PPM-type phosphatase domain"/>
    <property type="match status" value="1"/>
</dbReference>
<dbReference type="SMART" id="SM00331">
    <property type="entry name" value="PP2C_SIG"/>
    <property type="match status" value="1"/>
</dbReference>
<name>A0A1V2I1S4_9ACTN</name>
<evidence type="ECO:0000259" key="1">
    <source>
        <dbReference type="PROSITE" id="PS51746"/>
    </source>
</evidence>
<dbReference type="CDD" id="cd00143">
    <property type="entry name" value="PP2Cc"/>
    <property type="match status" value="1"/>
</dbReference>
<gene>
    <name evidence="2" type="ORF">BL253_33025</name>
</gene>
<protein>
    <recommendedName>
        <fullName evidence="1">PPM-type phosphatase domain-containing protein</fullName>
    </recommendedName>
</protein>
<dbReference type="Proteomes" id="UP000188929">
    <property type="component" value="Unassembled WGS sequence"/>
</dbReference>
<dbReference type="InterPro" id="IPR036457">
    <property type="entry name" value="PPM-type-like_dom_sf"/>
</dbReference>
<evidence type="ECO:0000313" key="3">
    <source>
        <dbReference type="Proteomes" id="UP000188929"/>
    </source>
</evidence>
<accession>A0A1V2I1S4</accession>
<dbReference type="STRING" id="1834516.BL253_33025"/>
<feature type="domain" description="PPM-type phosphatase" evidence="1">
    <location>
        <begin position="57"/>
        <end position="312"/>
    </location>
</feature>